<proteinExistence type="predicted"/>
<dbReference type="AlphaFoldDB" id="A0A849KGF7"/>
<feature type="domain" description="DUF4142" evidence="2">
    <location>
        <begin position="20"/>
        <end position="90"/>
    </location>
</feature>
<dbReference type="Pfam" id="PF13628">
    <property type="entry name" value="DUF4142"/>
    <property type="match status" value="1"/>
</dbReference>
<evidence type="ECO:0000313" key="4">
    <source>
        <dbReference type="Proteomes" id="UP000552954"/>
    </source>
</evidence>
<name>A0A849KGF7_9BURK</name>
<organism evidence="3 4">
    <name type="scientific">Ramlibacter montanisoli</name>
    <dbReference type="NCBI Taxonomy" id="2732512"/>
    <lineage>
        <taxon>Bacteria</taxon>
        <taxon>Pseudomonadati</taxon>
        <taxon>Pseudomonadota</taxon>
        <taxon>Betaproteobacteria</taxon>
        <taxon>Burkholderiales</taxon>
        <taxon>Comamonadaceae</taxon>
        <taxon>Ramlibacter</taxon>
    </lineage>
</organism>
<feature type="region of interest" description="Disordered" evidence="1">
    <location>
        <begin position="83"/>
        <end position="177"/>
    </location>
</feature>
<accession>A0A849KGF7</accession>
<feature type="compositionally biased region" description="Low complexity" evidence="1">
    <location>
        <begin position="139"/>
        <end position="159"/>
    </location>
</feature>
<gene>
    <name evidence="3" type="ORF">HK415_12120</name>
</gene>
<comment type="caution">
    <text evidence="3">The sequence shown here is derived from an EMBL/GenBank/DDBJ whole genome shotgun (WGS) entry which is preliminary data.</text>
</comment>
<evidence type="ECO:0000313" key="3">
    <source>
        <dbReference type="EMBL" id="NNU43741.1"/>
    </source>
</evidence>
<reference evidence="3 4" key="1">
    <citation type="submission" date="2020-05" db="EMBL/GenBank/DDBJ databases">
        <authorList>
            <person name="Khan S.A."/>
            <person name="Jeon C.O."/>
            <person name="Chun B.H."/>
        </authorList>
    </citation>
    <scope>NUCLEOTIDE SEQUENCE [LARGE SCALE GENOMIC DNA]</scope>
    <source>
        <strain evidence="3 4">B156</strain>
    </source>
</reference>
<dbReference type="Gene3D" id="1.20.1260.10">
    <property type="match status" value="1"/>
</dbReference>
<feature type="compositionally biased region" description="Basic and acidic residues" evidence="1">
    <location>
        <begin position="160"/>
        <end position="177"/>
    </location>
</feature>
<evidence type="ECO:0000256" key="1">
    <source>
        <dbReference type="SAM" id="MobiDB-lite"/>
    </source>
</evidence>
<feature type="compositionally biased region" description="Gly residues" evidence="1">
    <location>
        <begin position="126"/>
        <end position="137"/>
    </location>
</feature>
<keyword evidence="4" id="KW-1185">Reference proteome</keyword>
<evidence type="ECO:0000259" key="2">
    <source>
        <dbReference type="Pfam" id="PF13628"/>
    </source>
</evidence>
<dbReference type="EMBL" id="JABFCS010000001">
    <property type="protein sequence ID" value="NNU43741.1"/>
    <property type="molecule type" value="Genomic_DNA"/>
</dbReference>
<dbReference type="Proteomes" id="UP000552954">
    <property type="component" value="Unassembled WGS sequence"/>
</dbReference>
<sequence>MAQPGTGTRNLPGKGAVARADRKFIGDAVNSGMFEVQVSQLAASKATDPNVKSFAGMLVDHHTAANNELVRIANARGVELPAAPRRAAARHREAGEEEERRRVRPRIRAQGGHQGAREGHQAVPQGGQGREGSGAQGLRGQDPADAAGPPGRGAAAAAVRQERGGDGCRQELAEGSA</sequence>
<feature type="compositionally biased region" description="Basic and acidic residues" evidence="1">
    <location>
        <begin position="90"/>
        <end position="101"/>
    </location>
</feature>
<protein>
    <submittedName>
        <fullName evidence="3">DUF4142 domain-containing protein</fullName>
    </submittedName>
</protein>
<dbReference type="InterPro" id="IPR025419">
    <property type="entry name" value="DUF4142"/>
</dbReference>
<reference evidence="3 4" key="2">
    <citation type="submission" date="2020-06" db="EMBL/GenBank/DDBJ databases">
        <title>Ramlibacter rhizophilus sp. nov., isolated from rhizosphere soil of national flower Mugunghwa from South Korea.</title>
        <authorList>
            <person name="Zheng-Fei Y."/>
            <person name="Huan T."/>
        </authorList>
    </citation>
    <scope>NUCLEOTIDE SEQUENCE [LARGE SCALE GENOMIC DNA]</scope>
    <source>
        <strain evidence="3 4">B156</strain>
    </source>
</reference>
<dbReference type="InterPro" id="IPR012347">
    <property type="entry name" value="Ferritin-like"/>
</dbReference>